<dbReference type="Proteomes" id="UP001595839">
    <property type="component" value="Unassembled WGS sequence"/>
</dbReference>
<evidence type="ECO:0000313" key="2">
    <source>
        <dbReference type="Proteomes" id="UP001595839"/>
    </source>
</evidence>
<keyword evidence="2" id="KW-1185">Reference proteome</keyword>
<organism evidence="1 2">
    <name type="scientific">Streptomyces vulcanius</name>
    <dbReference type="NCBI Taxonomy" id="1441876"/>
    <lineage>
        <taxon>Bacteria</taxon>
        <taxon>Bacillati</taxon>
        <taxon>Actinomycetota</taxon>
        <taxon>Actinomycetes</taxon>
        <taxon>Kitasatosporales</taxon>
        <taxon>Streptomycetaceae</taxon>
        <taxon>Streptomyces</taxon>
    </lineage>
</organism>
<evidence type="ECO:0008006" key="3">
    <source>
        <dbReference type="Google" id="ProtNLM"/>
    </source>
</evidence>
<evidence type="ECO:0000313" key="1">
    <source>
        <dbReference type="EMBL" id="MFC4507360.1"/>
    </source>
</evidence>
<comment type="caution">
    <text evidence="1">The sequence shown here is derived from an EMBL/GenBank/DDBJ whole genome shotgun (WGS) entry which is preliminary data.</text>
</comment>
<name>A0ABV9B6N1_9ACTN</name>
<gene>
    <name evidence="1" type="ORF">ACFPIH_49495</name>
</gene>
<accession>A0ABV9B6N1</accession>
<sequence length="402" mass="42244">METSTASAYAFVEDLRAEGAAAVLDRVLGSYGCDTLTVAAAYHRARDVTPHGPARVTLRRDGVHFVPPADLFDGLRLTPPVQSGAEEEPLREVRRLTAERGAALHGWTVFLHNTTLGLAHPDVTQQNCFGDRAAPADLCPAHPDVRAYAVALARAVARQGVDAVVAESLHYGTFGHGYHHERSFVPLGPLEDFLLGLCFCVHCVRRAEAAGADADAARAEAARLVGRVLDGADPQPWELPRPVEAYVRTRVGTVTSLAASVADAVAGEGSQLVFLDLTGAVKGYADGLPTGALAADEAWRIGVDPAAVGAVVPCYAVLAYARDAERVAADTAGYRAVLPGSCSLRAVLRPGAPDTTSAEHLAARTAAATGPGRADAVDFYHYGLVPFPVLDRIPVALKGTPW</sequence>
<dbReference type="EMBL" id="JBHSFK010000055">
    <property type="protein sequence ID" value="MFC4507360.1"/>
    <property type="molecule type" value="Genomic_DNA"/>
</dbReference>
<dbReference type="RefSeq" id="WP_381185928.1">
    <property type="nucleotide sequence ID" value="NZ_JBHSFK010000055.1"/>
</dbReference>
<proteinExistence type="predicted"/>
<reference evidence="2" key="1">
    <citation type="journal article" date="2019" name="Int. J. Syst. Evol. Microbiol.">
        <title>The Global Catalogue of Microorganisms (GCM) 10K type strain sequencing project: providing services to taxonomists for standard genome sequencing and annotation.</title>
        <authorList>
            <consortium name="The Broad Institute Genomics Platform"/>
            <consortium name="The Broad Institute Genome Sequencing Center for Infectious Disease"/>
            <person name="Wu L."/>
            <person name="Ma J."/>
        </authorList>
    </citation>
    <scope>NUCLEOTIDE SEQUENCE [LARGE SCALE GENOMIC DNA]</scope>
    <source>
        <strain evidence="2">CGMCC 4.7177</strain>
    </source>
</reference>
<protein>
    <recommendedName>
        <fullName evidence="3">Alanine-rich protein</fullName>
    </recommendedName>
</protein>